<dbReference type="EnsemblPlants" id="OPUNC01G14140.1">
    <property type="protein sequence ID" value="OPUNC01G14140.1"/>
    <property type="gene ID" value="OPUNC01G14140"/>
</dbReference>
<reference evidence="2" key="1">
    <citation type="submission" date="2015-04" db="UniProtKB">
        <authorList>
            <consortium name="EnsemblPlants"/>
        </authorList>
    </citation>
    <scope>IDENTIFICATION</scope>
</reference>
<protein>
    <submittedName>
        <fullName evidence="2">Uncharacterized protein</fullName>
    </submittedName>
</protein>
<evidence type="ECO:0000313" key="2">
    <source>
        <dbReference type="EnsemblPlants" id="OPUNC01G14140.1"/>
    </source>
</evidence>
<dbReference type="AlphaFoldDB" id="A0A0E0JI45"/>
<feature type="region of interest" description="Disordered" evidence="1">
    <location>
        <begin position="1"/>
        <end position="108"/>
    </location>
</feature>
<name>A0A0E0JI45_ORYPU</name>
<evidence type="ECO:0000256" key="1">
    <source>
        <dbReference type="SAM" id="MobiDB-lite"/>
    </source>
</evidence>
<proteinExistence type="predicted"/>
<organism evidence="2">
    <name type="scientific">Oryza punctata</name>
    <name type="common">Red rice</name>
    <dbReference type="NCBI Taxonomy" id="4537"/>
    <lineage>
        <taxon>Eukaryota</taxon>
        <taxon>Viridiplantae</taxon>
        <taxon>Streptophyta</taxon>
        <taxon>Embryophyta</taxon>
        <taxon>Tracheophyta</taxon>
        <taxon>Spermatophyta</taxon>
        <taxon>Magnoliopsida</taxon>
        <taxon>Liliopsida</taxon>
        <taxon>Poales</taxon>
        <taxon>Poaceae</taxon>
        <taxon>BOP clade</taxon>
        <taxon>Oryzoideae</taxon>
        <taxon>Oryzeae</taxon>
        <taxon>Oryzinae</taxon>
        <taxon>Oryza</taxon>
    </lineage>
</organism>
<evidence type="ECO:0000313" key="3">
    <source>
        <dbReference type="Proteomes" id="UP000026962"/>
    </source>
</evidence>
<dbReference type="Gramene" id="OPUNC01G14140.1">
    <property type="protein sequence ID" value="OPUNC01G14140.1"/>
    <property type="gene ID" value="OPUNC01G14140"/>
</dbReference>
<sequence length="139" mass="15063">MERLARRQRSSDIWRRRSLAREEDGFETPREQAANTADARVRPGGGVPARRERKEAGTNVEGTGRLGKGQNGERGGRGSRFIGSGEDPPTGEAGVAPRMAAGGHGRWPGMARPFREIEAPLKGKLGGIKEYSMGIKILQ</sequence>
<keyword evidence="3" id="KW-1185">Reference proteome</keyword>
<feature type="compositionally biased region" description="Basic and acidic residues" evidence="1">
    <location>
        <begin position="1"/>
        <end position="30"/>
    </location>
</feature>
<dbReference type="HOGENOM" id="CLU_1848338_0_0_1"/>
<accession>A0A0E0JI45</accession>
<dbReference type="Proteomes" id="UP000026962">
    <property type="component" value="Chromosome 1"/>
</dbReference>
<feature type="compositionally biased region" description="Gly residues" evidence="1">
    <location>
        <begin position="64"/>
        <end position="73"/>
    </location>
</feature>
<reference evidence="2" key="2">
    <citation type="submission" date="2018-05" db="EMBL/GenBank/DDBJ databases">
        <title>OpunRS2 (Oryza punctata Reference Sequence Version 2).</title>
        <authorList>
            <person name="Zhang J."/>
            <person name="Kudrna D."/>
            <person name="Lee S."/>
            <person name="Talag J."/>
            <person name="Welchert J."/>
            <person name="Wing R.A."/>
        </authorList>
    </citation>
    <scope>NUCLEOTIDE SEQUENCE [LARGE SCALE GENOMIC DNA]</scope>
</reference>